<evidence type="ECO:0000259" key="2">
    <source>
        <dbReference type="Pfam" id="PF07859"/>
    </source>
</evidence>
<comment type="caution">
    <text evidence="3">The sequence shown here is derived from an EMBL/GenBank/DDBJ whole genome shotgun (WGS) entry which is preliminary data.</text>
</comment>
<evidence type="ECO:0000313" key="4">
    <source>
        <dbReference type="Proteomes" id="UP001209701"/>
    </source>
</evidence>
<keyword evidence="4" id="KW-1185">Reference proteome</keyword>
<dbReference type="SUPFAM" id="SSF53474">
    <property type="entry name" value="alpha/beta-Hydrolases"/>
    <property type="match status" value="1"/>
</dbReference>
<protein>
    <submittedName>
        <fullName evidence="3">Alpha/beta hydrolase</fullName>
    </submittedName>
</protein>
<keyword evidence="1 3" id="KW-0378">Hydrolase</keyword>
<organism evidence="3 4">
    <name type="scientific">Roseateles oligotrophus</name>
    <dbReference type="NCBI Taxonomy" id="1769250"/>
    <lineage>
        <taxon>Bacteria</taxon>
        <taxon>Pseudomonadati</taxon>
        <taxon>Pseudomonadota</taxon>
        <taxon>Betaproteobacteria</taxon>
        <taxon>Burkholderiales</taxon>
        <taxon>Sphaerotilaceae</taxon>
        <taxon>Roseateles</taxon>
    </lineage>
</organism>
<dbReference type="InterPro" id="IPR029058">
    <property type="entry name" value="AB_hydrolase_fold"/>
</dbReference>
<dbReference type="EMBL" id="JAJIRN010000014">
    <property type="protein sequence ID" value="MCV2371320.1"/>
    <property type="molecule type" value="Genomic_DNA"/>
</dbReference>
<dbReference type="PANTHER" id="PTHR48081:SF8">
    <property type="entry name" value="ALPHA_BETA HYDROLASE FOLD-3 DOMAIN-CONTAINING PROTEIN-RELATED"/>
    <property type="match status" value="1"/>
</dbReference>
<dbReference type="InterPro" id="IPR013094">
    <property type="entry name" value="AB_hydrolase_3"/>
</dbReference>
<evidence type="ECO:0000256" key="1">
    <source>
        <dbReference type="ARBA" id="ARBA00022801"/>
    </source>
</evidence>
<gene>
    <name evidence="3" type="ORF">LNV07_24790</name>
</gene>
<proteinExistence type="predicted"/>
<dbReference type="Pfam" id="PF07859">
    <property type="entry name" value="Abhydrolase_3"/>
    <property type="match status" value="1"/>
</dbReference>
<evidence type="ECO:0000313" key="3">
    <source>
        <dbReference type="EMBL" id="MCV2371320.1"/>
    </source>
</evidence>
<dbReference type="GO" id="GO:0016787">
    <property type="term" value="F:hydrolase activity"/>
    <property type="evidence" value="ECO:0007669"/>
    <property type="project" value="UniProtKB-KW"/>
</dbReference>
<dbReference type="PANTHER" id="PTHR48081">
    <property type="entry name" value="AB HYDROLASE SUPERFAMILY PROTEIN C4A8.06C"/>
    <property type="match status" value="1"/>
</dbReference>
<accession>A0ABT2YN55</accession>
<dbReference type="Gene3D" id="3.40.50.1820">
    <property type="entry name" value="alpha/beta hydrolase"/>
    <property type="match status" value="1"/>
</dbReference>
<name>A0ABT2YN55_9BURK</name>
<feature type="domain" description="Alpha/beta hydrolase fold-3" evidence="2">
    <location>
        <begin position="39"/>
        <end position="241"/>
    </location>
</feature>
<dbReference type="InterPro" id="IPR050300">
    <property type="entry name" value="GDXG_lipolytic_enzyme"/>
</dbReference>
<reference evidence="3 4" key="1">
    <citation type="submission" date="2021-11" db="EMBL/GenBank/DDBJ databases">
        <authorList>
            <person name="Liang Q."/>
            <person name="Mou H."/>
            <person name="Liu Z."/>
        </authorList>
    </citation>
    <scope>NUCLEOTIDE SEQUENCE [LARGE SCALE GENOMIC DNA]</scope>
    <source>
        <strain evidence="3 4">CHU3</strain>
    </source>
</reference>
<dbReference type="Proteomes" id="UP001209701">
    <property type="component" value="Unassembled WGS sequence"/>
</dbReference>
<sequence>MLDTRHFKLGPSVRREPVSCNGVPAEWISVPQTQPGRIILYLHGGSFAFRFPNAHASFAARLCQRLGAKALIPDYRLAPEHPFPAAPDDCQASYRWLLGNGCKPEQLLVVGDSAGGNLALVTLHRSLQAREPMPACAVLLSPAVDCTLDSPSMAANEARDPMFSLRNFLVLRRLYVPSPLLYTHPDVSPLFGDFAGFPPLFLQAGQSEMLCDEAIRIAHKAHASGVDVELELWPETPHLFQMAPFLPEAVRALDEIEKFVCTRMVWHRHDEQAARPKALHLPIASPK</sequence>